<name>A0A2P7YLY5_9ASCO</name>
<dbReference type="OrthoDB" id="10374110at2759"/>
<organism evidence="2 3">
    <name type="scientific">Candidozyma pseudohaemuli</name>
    <dbReference type="NCBI Taxonomy" id="418784"/>
    <lineage>
        <taxon>Eukaryota</taxon>
        <taxon>Fungi</taxon>
        <taxon>Dikarya</taxon>
        <taxon>Ascomycota</taxon>
        <taxon>Saccharomycotina</taxon>
        <taxon>Pichiomycetes</taxon>
        <taxon>Metschnikowiaceae</taxon>
        <taxon>Candidozyma</taxon>
    </lineage>
</organism>
<keyword evidence="1" id="KW-0472">Membrane</keyword>
<comment type="caution">
    <text evidence="2">The sequence shown here is derived from an EMBL/GenBank/DDBJ whole genome shotgun (WGS) entry which is preliminary data.</text>
</comment>
<gene>
    <name evidence="2" type="ORF">C7M61_003834</name>
</gene>
<dbReference type="RefSeq" id="XP_024712842.1">
    <property type="nucleotide sequence ID" value="XM_024859168.1"/>
</dbReference>
<proteinExistence type="predicted"/>
<feature type="transmembrane region" description="Helical" evidence="1">
    <location>
        <begin position="232"/>
        <end position="251"/>
    </location>
</feature>
<evidence type="ECO:0000256" key="1">
    <source>
        <dbReference type="SAM" id="Phobius"/>
    </source>
</evidence>
<keyword evidence="1" id="KW-0812">Transmembrane</keyword>
<feature type="transmembrane region" description="Helical" evidence="1">
    <location>
        <begin position="58"/>
        <end position="80"/>
    </location>
</feature>
<dbReference type="GeneID" id="36567222"/>
<protein>
    <submittedName>
        <fullName evidence="2">Uncharacterized protein</fullName>
    </submittedName>
</protein>
<keyword evidence="3" id="KW-1185">Reference proteome</keyword>
<sequence>MEETLDLEAQNPGPDVDKKLKALNVLVDKTRTKVERAGRAVRNRLSVWKIPLYIYQTWLFFFMIFSCLTMFTTKLGVVTYKYDSSLSSKMNQTANSLELAMEGSTQNFSSLLPPQWPSGTYTVGFFFVCRKNDNSKKVCYRGKIVEDLILKDIGIQIAEYNGMKDPAAFGETFLVTYREVQKNLRKERSERSHCHYSYSEEKRICEFEGLTAEEASFLPSTRVAENPQIGGPYLYLVQAALLFISLSLLLWDGEDGVAVFVSILCTAVLIPGLTPFLVMATKLGQPMEYFVDESHAFAFTMYLLEPAIPSMAFIVIFNMLIAET</sequence>
<dbReference type="VEuPathDB" id="FungiDB:C7M61_003834"/>
<evidence type="ECO:0000313" key="3">
    <source>
        <dbReference type="Proteomes" id="UP000241107"/>
    </source>
</evidence>
<reference evidence="2 3" key="1">
    <citation type="submission" date="2018-03" db="EMBL/GenBank/DDBJ databases">
        <title>Candida pseudohaemulonii genome assembly and annotation.</title>
        <authorList>
            <person name="Munoz J.F."/>
            <person name="Gade L.G."/>
            <person name="Chow N.A."/>
            <person name="Litvintseva A.P."/>
            <person name="Loparev V.N."/>
            <person name="Cuomo C.A."/>
        </authorList>
    </citation>
    <scope>NUCLEOTIDE SEQUENCE [LARGE SCALE GENOMIC DNA]</scope>
    <source>
        <strain evidence="2 3">B12108</strain>
    </source>
</reference>
<dbReference type="Proteomes" id="UP000241107">
    <property type="component" value="Unassembled WGS sequence"/>
</dbReference>
<dbReference type="EMBL" id="PYFQ01000010">
    <property type="protein sequence ID" value="PSK36969.1"/>
    <property type="molecule type" value="Genomic_DNA"/>
</dbReference>
<feature type="transmembrane region" description="Helical" evidence="1">
    <location>
        <begin position="299"/>
        <end position="321"/>
    </location>
</feature>
<evidence type="ECO:0000313" key="2">
    <source>
        <dbReference type="EMBL" id="PSK36969.1"/>
    </source>
</evidence>
<keyword evidence="1" id="KW-1133">Transmembrane helix</keyword>
<feature type="transmembrane region" description="Helical" evidence="1">
    <location>
        <begin position="257"/>
        <end position="278"/>
    </location>
</feature>
<dbReference type="AlphaFoldDB" id="A0A2P7YLY5"/>
<accession>A0A2P7YLY5</accession>